<keyword evidence="5" id="KW-0547">Nucleotide-binding</keyword>
<dbReference type="InterPro" id="IPR035965">
    <property type="entry name" value="PAS-like_dom_sf"/>
</dbReference>
<dbReference type="EC" id="2.7.13.3" evidence="2"/>
<keyword evidence="3" id="KW-0597">Phosphoprotein</keyword>
<dbReference type="KEGG" id="lpil:LIP_3463"/>
<evidence type="ECO:0000313" key="12">
    <source>
        <dbReference type="Proteomes" id="UP000065807"/>
    </source>
</evidence>
<evidence type="ECO:0000256" key="3">
    <source>
        <dbReference type="ARBA" id="ARBA00022553"/>
    </source>
</evidence>
<reference evidence="12" key="2">
    <citation type="journal article" date="2016" name="Int. J. Syst. Evol. Microbiol.">
        <title>Complete genome sequence and cell structure of Limnochorda pilosa, a Gram-negative spore-former within the phylum Firmicutes.</title>
        <authorList>
            <person name="Watanabe M."/>
            <person name="Kojima H."/>
            <person name="Fukui M."/>
        </authorList>
    </citation>
    <scope>NUCLEOTIDE SEQUENCE [LARGE SCALE GENOMIC DNA]</scope>
    <source>
        <strain evidence="12">HC45</strain>
    </source>
</reference>
<evidence type="ECO:0000313" key="11">
    <source>
        <dbReference type="EMBL" id="BAS29275.1"/>
    </source>
</evidence>
<dbReference type="Pfam" id="PF02518">
    <property type="entry name" value="HATPase_c"/>
    <property type="match status" value="1"/>
</dbReference>
<feature type="transmembrane region" description="Helical" evidence="9">
    <location>
        <begin position="61"/>
        <end position="87"/>
    </location>
</feature>
<dbReference type="GO" id="GO:0000155">
    <property type="term" value="F:phosphorelay sensor kinase activity"/>
    <property type="evidence" value="ECO:0007669"/>
    <property type="project" value="InterPro"/>
</dbReference>
<dbReference type="GO" id="GO:0016020">
    <property type="term" value="C:membrane"/>
    <property type="evidence" value="ECO:0007669"/>
    <property type="project" value="InterPro"/>
</dbReference>
<dbReference type="CDD" id="cd16917">
    <property type="entry name" value="HATPase_UhpB-NarQ-NarX-like"/>
    <property type="match status" value="1"/>
</dbReference>
<comment type="catalytic activity">
    <reaction evidence="1">
        <text>ATP + protein L-histidine = ADP + protein N-phospho-L-histidine.</text>
        <dbReference type="EC" id="2.7.13.3"/>
    </reaction>
</comment>
<sequence>METCRGTDVPAIARYRPRFHELRFWYVQALVILIAGAHNLIELAGQGTPMGPFYFVPDSLFFVPVVYAALNFGFPGSVATALWATVISTPNFVLWHTGLERWGVIFQIFIVNAVAVFVGRRVDLETQAREHAVRAGHALRASEARYRGLFETAGEAVMVIDAAGVVREANQVAGRLFGKSSADLRGVPLSALLDEETVAHILSEERARQAVRDVVLVCAEGREVHLRPVVTTFTENGNSRVTQVILRDVTEERRQEEGLRNYAGQILRAQEEERKRIAQELHDDTIQSLILVCRELDEMEERAREGPPDLSQRLHAVREETARIADSLRGFTGDLRPPVLDDLGLTPAVRRLVADLGQRAGVEARFEVRGKARRLPPDVELTLFRIAQEALRNAERHAQASRVRVRLDFSGETTVAVAVTDDGKGFHPPAQGGSLASGQFGLLGMEERSRLLGGSLEIGSGPNKGTTVRAVVPVRAPEFSSGPRPDQA</sequence>
<dbReference type="PATRIC" id="fig|1555112.3.peg.3498"/>
<dbReference type="AlphaFoldDB" id="A0A0K2SQ75"/>
<protein>
    <recommendedName>
        <fullName evidence="2">histidine kinase</fullName>
        <ecNumber evidence="2">2.7.13.3</ecNumber>
    </recommendedName>
</protein>
<dbReference type="InterPro" id="IPR000014">
    <property type="entry name" value="PAS"/>
</dbReference>
<keyword evidence="12" id="KW-1185">Reference proteome</keyword>
<dbReference type="SMART" id="SM00091">
    <property type="entry name" value="PAS"/>
    <property type="match status" value="1"/>
</dbReference>
<dbReference type="PANTHER" id="PTHR24421">
    <property type="entry name" value="NITRATE/NITRITE SENSOR PROTEIN NARX-RELATED"/>
    <property type="match status" value="1"/>
</dbReference>
<keyword evidence="4" id="KW-0808">Transferase</keyword>
<dbReference type="InterPro" id="IPR050482">
    <property type="entry name" value="Sensor_HK_TwoCompSys"/>
</dbReference>
<dbReference type="Pfam" id="PF00989">
    <property type="entry name" value="PAS"/>
    <property type="match status" value="1"/>
</dbReference>
<evidence type="ECO:0000256" key="4">
    <source>
        <dbReference type="ARBA" id="ARBA00022679"/>
    </source>
</evidence>
<evidence type="ECO:0000256" key="5">
    <source>
        <dbReference type="ARBA" id="ARBA00022741"/>
    </source>
</evidence>
<keyword evidence="8" id="KW-0902">Two-component regulatory system</keyword>
<dbReference type="GO" id="GO:0006355">
    <property type="term" value="P:regulation of DNA-templated transcription"/>
    <property type="evidence" value="ECO:0007669"/>
    <property type="project" value="InterPro"/>
</dbReference>
<dbReference type="InterPro" id="IPR013767">
    <property type="entry name" value="PAS_fold"/>
</dbReference>
<organism evidence="11 12">
    <name type="scientific">Limnochorda pilosa</name>
    <dbReference type="NCBI Taxonomy" id="1555112"/>
    <lineage>
        <taxon>Bacteria</taxon>
        <taxon>Bacillati</taxon>
        <taxon>Bacillota</taxon>
        <taxon>Limnochordia</taxon>
        <taxon>Limnochordales</taxon>
        <taxon>Limnochordaceae</taxon>
        <taxon>Limnochorda</taxon>
    </lineage>
</organism>
<evidence type="ECO:0000259" key="10">
    <source>
        <dbReference type="PROSITE" id="PS50112"/>
    </source>
</evidence>
<feature type="domain" description="PAS" evidence="10">
    <location>
        <begin position="142"/>
        <end position="214"/>
    </location>
</feature>
<reference evidence="12" key="1">
    <citation type="submission" date="2015-07" db="EMBL/GenBank/DDBJ databases">
        <title>Complete genome sequence and phylogenetic analysis of Limnochorda pilosa.</title>
        <authorList>
            <person name="Watanabe M."/>
            <person name="Kojima H."/>
            <person name="Fukui M."/>
        </authorList>
    </citation>
    <scope>NUCLEOTIDE SEQUENCE [LARGE SCALE GENOMIC DNA]</scope>
    <source>
        <strain evidence="12">HC45</strain>
    </source>
</reference>
<keyword evidence="9" id="KW-0472">Membrane</keyword>
<accession>A0A0K2SQ75</accession>
<dbReference type="Gene3D" id="3.30.565.10">
    <property type="entry name" value="Histidine kinase-like ATPase, C-terminal domain"/>
    <property type="match status" value="1"/>
</dbReference>
<dbReference type="EMBL" id="AP014924">
    <property type="protein sequence ID" value="BAS29275.1"/>
    <property type="molecule type" value="Genomic_DNA"/>
</dbReference>
<dbReference type="SUPFAM" id="SSF55874">
    <property type="entry name" value="ATPase domain of HSP90 chaperone/DNA topoisomerase II/histidine kinase"/>
    <property type="match status" value="1"/>
</dbReference>
<dbReference type="Gene3D" id="3.30.450.20">
    <property type="entry name" value="PAS domain"/>
    <property type="match status" value="1"/>
</dbReference>
<dbReference type="InterPro" id="IPR011712">
    <property type="entry name" value="Sig_transdc_His_kin_sub3_dim/P"/>
</dbReference>
<dbReference type="PANTHER" id="PTHR24421:SF10">
    <property type="entry name" value="NITRATE_NITRITE SENSOR PROTEIN NARQ"/>
    <property type="match status" value="1"/>
</dbReference>
<dbReference type="RefSeq" id="WP_068140815.1">
    <property type="nucleotide sequence ID" value="NZ_AP014924.1"/>
</dbReference>
<dbReference type="GO" id="GO:0046983">
    <property type="term" value="F:protein dimerization activity"/>
    <property type="evidence" value="ECO:0007669"/>
    <property type="project" value="InterPro"/>
</dbReference>
<evidence type="ECO:0000256" key="9">
    <source>
        <dbReference type="SAM" id="Phobius"/>
    </source>
</evidence>
<dbReference type="NCBIfam" id="TIGR00229">
    <property type="entry name" value="sensory_box"/>
    <property type="match status" value="1"/>
</dbReference>
<dbReference type="SMART" id="SM00387">
    <property type="entry name" value="HATPase_c"/>
    <property type="match status" value="1"/>
</dbReference>
<dbReference type="Proteomes" id="UP000065807">
    <property type="component" value="Chromosome"/>
</dbReference>
<dbReference type="STRING" id="1555112.LIP_3463"/>
<dbReference type="Pfam" id="PF07730">
    <property type="entry name" value="HisKA_3"/>
    <property type="match status" value="1"/>
</dbReference>
<gene>
    <name evidence="11" type="ORF">LIP_3463</name>
</gene>
<evidence type="ECO:0000256" key="7">
    <source>
        <dbReference type="ARBA" id="ARBA00022840"/>
    </source>
</evidence>
<dbReference type="CDD" id="cd00130">
    <property type="entry name" value="PAS"/>
    <property type="match status" value="1"/>
</dbReference>
<evidence type="ECO:0000256" key="1">
    <source>
        <dbReference type="ARBA" id="ARBA00000085"/>
    </source>
</evidence>
<dbReference type="Gene3D" id="1.20.5.1930">
    <property type="match status" value="1"/>
</dbReference>
<keyword evidence="9" id="KW-0812">Transmembrane</keyword>
<dbReference type="InterPro" id="IPR003594">
    <property type="entry name" value="HATPase_dom"/>
</dbReference>
<evidence type="ECO:0000256" key="2">
    <source>
        <dbReference type="ARBA" id="ARBA00012438"/>
    </source>
</evidence>
<dbReference type="OrthoDB" id="9781904at2"/>
<keyword evidence="7" id="KW-0067">ATP-binding</keyword>
<keyword evidence="9" id="KW-1133">Transmembrane helix</keyword>
<dbReference type="InterPro" id="IPR036890">
    <property type="entry name" value="HATPase_C_sf"/>
</dbReference>
<dbReference type="PROSITE" id="PS50112">
    <property type="entry name" value="PAS"/>
    <property type="match status" value="1"/>
</dbReference>
<evidence type="ECO:0000256" key="8">
    <source>
        <dbReference type="ARBA" id="ARBA00023012"/>
    </source>
</evidence>
<name>A0A0K2SQ75_LIMPI</name>
<dbReference type="GO" id="GO:0005524">
    <property type="term" value="F:ATP binding"/>
    <property type="evidence" value="ECO:0007669"/>
    <property type="project" value="UniProtKB-KW"/>
</dbReference>
<evidence type="ECO:0000256" key="6">
    <source>
        <dbReference type="ARBA" id="ARBA00022777"/>
    </source>
</evidence>
<feature type="transmembrane region" description="Helical" evidence="9">
    <location>
        <begin position="99"/>
        <end position="119"/>
    </location>
</feature>
<proteinExistence type="predicted"/>
<keyword evidence="6 11" id="KW-0418">Kinase</keyword>
<dbReference type="SUPFAM" id="SSF55785">
    <property type="entry name" value="PYP-like sensor domain (PAS domain)"/>
    <property type="match status" value="1"/>
</dbReference>
<feature type="transmembrane region" description="Helical" evidence="9">
    <location>
        <begin position="24"/>
        <end position="41"/>
    </location>
</feature>